<dbReference type="HAMAP" id="MF_00109">
    <property type="entry name" value="Shikimate_kinase"/>
    <property type="match status" value="1"/>
</dbReference>
<evidence type="ECO:0000313" key="12">
    <source>
        <dbReference type="EMBL" id="APM38172.1"/>
    </source>
</evidence>
<dbReference type="EMBL" id="CP018335">
    <property type="protein sequence ID" value="APM38172.1"/>
    <property type="molecule type" value="Genomic_DNA"/>
</dbReference>
<sequence length="169" mass="18929">MKKQVKNIVIIGMPGCGKTTIGKMISSKLNRKFVDLDDYIVDKAGCTIPEIFQKGEEHFRNIESEAVEEVSIEGSMVVSTGGGVIKNQKNIVNLKKNGIVFFVDRPLENIVSDVDISTRPLLKNGTGEIEKLFKERYAIYNSSCDFSVDNIYTIEKVVDDIVEIYKNCI</sequence>
<evidence type="ECO:0000256" key="3">
    <source>
        <dbReference type="ARBA" id="ARBA00012154"/>
    </source>
</evidence>
<dbReference type="Gene3D" id="3.40.50.300">
    <property type="entry name" value="P-loop containing nucleotide triphosphate hydrolases"/>
    <property type="match status" value="1"/>
</dbReference>
<comment type="subcellular location">
    <subcellularLocation>
        <location evidence="11">Cytoplasm</location>
    </subcellularLocation>
</comment>
<accession>A0A1L5F5D9</accession>
<comment type="cofactor">
    <cofactor evidence="11">
        <name>Mg(2+)</name>
        <dbReference type="ChEBI" id="CHEBI:18420"/>
    </cofactor>
    <text evidence="11">Binds 1 Mg(2+) ion per subunit.</text>
</comment>
<evidence type="ECO:0000256" key="5">
    <source>
        <dbReference type="ARBA" id="ARBA00022679"/>
    </source>
</evidence>
<dbReference type="InterPro" id="IPR031322">
    <property type="entry name" value="Shikimate/glucono_kinase"/>
</dbReference>
<comment type="function">
    <text evidence="11">Catalyzes the specific phosphorylation of the 3-hydroxyl group of shikimic acid using ATP as a cosubstrate.</text>
</comment>
<dbReference type="PANTHER" id="PTHR21087">
    <property type="entry name" value="SHIKIMATE KINASE"/>
    <property type="match status" value="1"/>
</dbReference>
<dbReference type="GO" id="GO:0005829">
    <property type="term" value="C:cytosol"/>
    <property type="evidence" value="ECO:0007669"/>
    <property type="project" value="TreeGrafter"/>
</dbReference>
<dbReference type="GO" id="GO:0005524">
    <property type="term" value="F:ATP binding"/>
    <property type="evidence" value="ECO:0007669"/>
    <property type="project" value="UniProtKB-UniRule"/>
</dbReference>
<evidence type="ECO:0000256" key="9">
    <source>
        <dbReference type="ARBA" id="ARBA00023141"/>
    </source>
</evidence>
<dbReference type="AlphaFoldDB" id="A0A1L5F5D9"/>
<gene>
    <name evidence="11" type="primary">aroK</name>
    <name evidence="12" type="ORF">BS101_05165</name>
</gene>
<dbReference type="RefSeq" id="WP_073537858.1">
    <property type="nucleotide sequence ID" value="NZ_CP018335.1"/>
</dbReference>
<feature type="binding site" evidence="11">
    <location>
        <position position="119"/>
    </location>
    <ligand>
        <name>ATP</name>
        <dbReference type="ChEBI" id="CHEBI:30616"/>
    </ligand>
</feature>
<keyword evidence="7 11" id="KW-0418">Kinase</keyword>
<dbReference type="PROSITE" id="PS01128">
    <property type="entry name" value="SHIKIMATE_KINASE"/>
    <property type="match status" value="1"/>
</dbReference>
<evidence type="ECO:0000313" key="13">
    <source>
        <dbReference type="Proteomes" id="UP000184604"/>
    </source>
</evidence>
<dbReference type="Proteomes" id="UP000184604">
    <property type="component" value="Chromosome"/>
</dbReference>
<keyword evidence="4 11" id="KW-0028">Amino-acid biosynthesis</keyword>
<dbReference type="GO" id="GO:0009423">
    <property type="term" value="P:chorismate biosynthetic process"/>
    <property type="evidence" value="ECO:0007669"/>
    <property type="project" value="UniProtKB-UniRule"/>
</dbReference>
<keyword evidence="6 11" id="KW-0547">Nucleotide-binding</keyword>
<proteinExistence type="inferred from homology"/>
<evidence type="ECO:0000256" key="4">
    <source>
        <dbReference type="ARBA" id="ARBA00022605"/>
    </source>
</evidence>
<dbReference type="PRINTS" id="PR01100">
    <property type="entry name" value="SHIKIMTKNASE"/>
</dbReference>
<comment type="catalytic activity">
    <reaction evidence="10 11">
        <text>shikimate + ATP = 3-phosphoshikimate + ADP + H(+)</text>
        <dbReference type="Rhea" id="RHEA:13121"/>
        <dbReference type="ChEBI" id="CHEBI:15378"/>
        <dbReference type="ChEBI" id="CHEBI:30616"/>
        <dbReference type="ChEBI" id="CHEBI:36208"/>
        <dbReference type="ChEBI" id="CHEBI:145989"/>
        <dbReference type="ChEBI" id="CHEBI:456216"/>
        <dbReference type="EC" id="2.7.1.71"/>
    </reaction>
</comment>
<dbReference type="PANTHER" id="PTHR21087:SF16">
    <property type="entry name" value="SHIKIMATE KINASE 1, CHLOROPLASTIC"/>
    <property type="match status" value="1"/>
</dbReference>
<feature type="binding site" evidence="11">
    <location>
        <position position="37"/>
    </location>
    <ligand>
        <name>substrate</name>
    </ligand>
</feature>
<evidence type="ECO:0000256" key="7">
    <source>
        <dbReference type="ARBA" id="ARBA00022777"/>
    </source>
</evidence>
<feature type="binding site" evidence="11">
    <location>
        <position position="136"/>
    </location>
    <ligand>
        <name>substrate</name>
    </ligand>
</feature>
<comment type="subunit">
    <text evidence="11">Monomer.</text>
</comment>
<evidence type="ECO:0000256" key="2">
    <source>
        <dbReference type="ARBA" id="ARBA00006997"/>
    </source>
</evidence>
<evidence type="ECO:0000256" key="11">
    <source>
        <dbReference type="HAMAP-Rule" id="MF_00109"/>
    </source>
</evidence>
<dbReference type="Pfam" id="PF01202">
    <property type="entry name" value="SKI"/>
    <property type="match status" value="1"/>
</dbReference>
<dbReference type="InterPro" id="IPR027417">
    <property type="entry name" value="P-loop_NTPase"/>
</dbReference>
<dbReference type="GO" id="GO:0008652">
    <property type="term" value="P:amino acid biosynthetic process"/>
    <property type="evidence" value="ECO:0007669"/>
    <property type="project" value="UniProtKB-KW"/>
</dbReference>
<dbReference type="GO" id="GO:0000287">
    <property type="term" value="F:magnesium ion binding"/>
    <property type="evidence" value="ECO:0007669"/>
    <property type="project" value="UniProtKB-UniRule"/>
</dbReference>
<dbReference type="SUPFAM" id="SSF52540">
    <property type="entry name" value="P-loop containing nucleoside triphosphate hydrolases"/>
    <property type="match status" value="1"/>
</dbReference>
<keyword evidence="5 11" id="KW-0808">Transferase</keyword>
<keyword evidence="11" id="KW-0963">Cytoplasm</keyword>
<organism evidence="12 13">
    <name type="scientific">Clostridium kluyveri</name>
    <dbReference type="NCBI Taxonomy" id="1534"/>
    <lineage>
        <taxon>Bacteria</taxon>
        <taxon>Bacillati</taxon>
        <taxon>Bacillota</taxon>
        <taxon>Clostridia</taxon>
        <taxon>Eubacteriales</taxon>
        <taxon>Clostridiaceae</taxon>
        <taxon>Clostridium</taxon>
    </lineage>
</organism>
<dbReference type="InterPro" id="IPR000623">
    <property type="entry name" value="Shikimate_kinase/TSH1"/>
</dbReference>
<reference evidence="12 13" key="1">
    <citation type="submission" date="2016-12" db="EMBL/GenBank/DDBJ databases">
        <title>Complete genome sequence of Clostridium kluyveri JZZ isolated from the pit mud of a Chinese flavor liquor-making factory.</title>
        <authorList>
            <person name="Wang Y."/>
        </authorList>
    </citation>
    <scope>NUCLEOTIDE SEQUENCE [LARGE SCALE GENOMIC DNA]</scope>
    <source>
        <strain evidence="12 13">JZZ</strain>
    </source>
</reference>
<dbReference type="UniPathway" id="UPA00053">
    <property type="reaction ID" value="UER00088"/>
</dbReference>
<comment type="caution">
    <text evidence="11">Lacks conserved residue(s) required for the propagation of feature annotation.</text>
</comment>
<evidence type="ECO:0000256" key="10">
    <source>
        <dbReference type="ARBA" id="ARBA00048567"/>
    </source>
</evidence>
<dbReference type="InterPro" id="IPR023000">
    <property type="entry name" value="Shikimate_kinase_CS"/>
</dbReference>
<keyword evidence="8 11" id="KW-0067">ATP-binding</keyword>
<dbReference type="EC" id="2.7.1.71" evidence="3 11"/>
<name>A0A1L5F5D9_CLOKL</name>
<evidence type="ECO:0000256" key="6">
    <source>
        <dbReference type="ARBA" id="ARBA00022741"/>
    </source>
</evidence>
<keyword evidence="11" id="KW-0460">Magnesium</keyword>
<dbReference type="OrthoDB" id="9800332at2"/>
<comment type="pathway">
    <text evidence="1 11">Metabolic intermediate biosynthesis; chorismate biosynthesis; chorismate from D-erythrose 4-phosphate and phosphoenolpyruvate: step 5/7.</text>
</comment>
<keyword evidence="11" id="KW-0479">Metal-binding</keyword>
<dbReference type="GO" id="GO:0009073">
    <property type="term" value="P:aromatic amino acid family biosynthetic process"/>
    <property type="evidence" value="ECO:0007669"/>
    <property type="project" value="UniProtKB-KW"/>
</dbReference>
<protein>
    <recommendedName>
        <fullName evidence="3 11">Shikimate kinase</fullName>
        <shortName evidence="11">SK</shortName>
        <ecNumber evidence="3 11">2.7.1.71</ecNumber>
    </recommendedName>
</protein>
<dbReference type="CDD" id="cd00464">
    <property type="entry name" value="SK"/>
    <property type="match status" value="1"/>
</dbReference>
<comment type="similarity">
    <text evidence="2 11">Belongs to the shikimate kinase family.</text>
</comment>
<feature type="binding site" evidence="11">
    <location>
        <position position="82"/>
    </location>
    <ligand>
        <name>substrate</name>
    </ligand>
</feature>
<feature type="binding site" evidence="11">
    <location>
        <position position="19"/>
    </location>
    <ligand>
        <name>Mg(2+)</name>
        <dbReference type="ChEBI" id="CHEBI:18420"/>
    </ligand>
</feature>
<feature type="binding site" evidence="11">
    <location>
        <position position="60"/>
    </location>
    <ligand>
        <name>substrate</name>
    </ligand>
</feature>
<dbReference type="GO" id="GO:0004765">
    <property type="term" value="F:shikimate kinase activity"/>
    <property type="evidence" value="ECO:0007669"/>
    <property type="project" value="UniProtKB-UniRule"/>
</dbReference>
<keyword evidence="9 11" id="KW-0057">Aromatic amino acid biosynthesis</keyword>
<evidence type="ECO:0000256" key="8">
    <source>
        <dbReference type="ARBA" id="ARBA00022840"/>
    </source>
</evidence>
<evidence type="ECO:0000256" key="1">
    <source>
        <dbReference type="ARBA" id="ARBA00004842"/>
    </source>
</evidence>
<feature type="binding site" evidence="11">
    <location>
        <begin position="15"/>
        <end position="20"/>
    </location>
    <ligand>
        <name>ATP</name>
        <dbReference type="ChEBI" id="CHEBI:30616"/>
    </ligand>
</feature>